<organism evidence="2 3">
    <name type="scientific">Simian cytomegalovirus (strain Colburn)</name>
    <dbReference type="NCBI Taxonomy" id="50292"/>
    <lineage>
        <taxon>Viruses</taxon>
        <taxon>Duplodnaviria</taxon>
        <taxon>Heunggongvirae</taxon>
        <taxon>Peploviricota</taxon>
        <taxon>Herviviricetes</taxon>
        <taxon>Herpesvirales</taxon>
        <taxon>Orthoherpesviridae</taxon>
        <taxon>Betaherpesvirinae</taxon>
        <taxon>Cytomegalovirus</taxon>
        <taxon>Cytomegalovirus cercopithecinebeta5</taxon>
    </lineage>
</organism>
<evidence type="ECO:0000313" key="2">
    <source>
        <dbReference type="EMBL" id="AEV80567.1"/>
    </source>
</evidence>
<reference evidence="2 4" key="1">
    <citation type="submission" date="2011-12" db="EMBL/GenBank/DDBJ databases">
        <title>Comparative genomics of primate cytomegaloviruses.</title>
        <authorList>
            <person name="Davison A.J."/>
            <person name="Holton M."/>
            <person name="Dolan A."/>
            <person name="Dargan D.J."/>
            <person name="Gatherer D."/>
            <person name="Hayward G.S."/>
        </authorList>
    </citation>
    <scope>NUCLEOTIDE SEQUENCE [LARGE SCALE GENOMIC DNA]</scope>
    <source>
        <strain evidence="1">2715</strain>
        <strain evidence="2">Colburn</strain>
    </source>
</reference>
<dbReference type="OrthoDB" id="28687at10239"/>
<dbReference type="Proteomes" id="UP000113346">
    <property type="component" value="Segment"/>
</dbReference>
<evidence type="ECO:0000313" key="3">
    <source>
        <dbReference type="Proteomes" id="UP000113346"/>
    </source>
</evidence>
<gene>
    <name evidence="2" type="primary">UL19</name>
</gene>
<protein>
    <submittedName>
        <fullName evidence="2">Protein UL19</fullName>
    </submittedName>
</protein>
<evidence type="ECO:0000313" key="1">
    <source>
        <dbReference type="EMBL" id="AEV80384.1"/>
    </source>
</evidence>
<proteinExistence type="predicted"/>
<accession>G8XTS5</accession>
<dbReference type="InterPro" id="IPR020504">
    <property type="entry name" value="DUF5500"/>
</dbReference>
<dbReference type="Proteomes" id="UP000116555">
    <property type="component" value="Segment"/>
</dbReference>
<dbReference type="RefSeq" id="YP_004935995.1">
    <property type="nucleotide sequence ID" value="NC_012783.2"/>
</dbReference>
<keyword evidence="4" id="KW-1185">Reference proteome</keyword>
<dbReference type="EMBL" id="FJ483969">
    <property type="protein sequence ID" value="AEV80567.1"/>
    <property type="molecule type" value="Genomic_DNA"/>
</dbReference>
<dbReference type="KEGG" id="vg:25026437"/>
<dbReference type="EMBL" id="FJ483968">
    <property type="protein sequence ID" value="AEV80384.1"/>
    <property type="molecule type" value="Genomic_DNA"/>
</dbReference>
<dbReference type="Pfam" id="PF17604">
    <property type="entry name" value="DUF5500"/>
    <property type="match status" value="1"/>
</dbReference>
<organismHost>
    <name type="scientific">Macaca</name>
    <name type="common">macaques</name>
    <dbReference type="NCBI Taxonomy" id="9539"/>
</organismHost>
<evidence type="ECO:0000313" key="4">
    <source>
        <dbReference type="Proteomes" id="UP000116555"/>
    </source>
</evidence>
<name>G8XTS5_SCMVC</name>
<dbReference type="GeneID" id="25026437"/>
<sequence>MSQLLYEYFKRQLPKKQVNSVMFLNRRALTGKLEPMTSMATNTYRTIIVLGHGKLRLERPSDREITQMALTLSLQRASLHCPEDQAERSSSDDGND</sequence>